<dbReference type="InterPro" id="IPR005064">
    <property type="entry name" value="BUG"/>
</dbReference>
<dbReference type="Gene3D" id="3.40.190.10">
    <property type="entry name" value="Periplasmic binding protein-like II"/>
    <property type="match status" value="1"/>
</dbReference>
<keyword evidence="2" id="KW-0732">Signal</keyword>
<dbReference type="SUPFAM" id="SSF53850">
    <property type="entry name" value="Periplasmic binding protein-like II"/>
    <property type="match status" value="1"/>
</dbReference>
<evidence type="ECO:0000313" key="3">
    <source>
        <dbReference type="EMBL" id="SFL00976.1"/>
    </source>
</evidence>
<feature type="chain" id="PRO_5011676254" evidence="2">
    <location>
        <begin position="23"/>
        <end position="323"/>
    </location>
</feature>
<name>A0A1I4E9D4_9PROT</name>
<dbReference type="Pfam" id="PF03401">
    <property type="entry name" value="TctC"/>
    <property type="match status" value="1"/>
</dbReference>
<evidence type="ECO:0000313" key="4">
    <source>
        <dbReference type="Proteomes" id="UP000199473"/>
    </source>
</evidence>
<gene>
    <name evidence="3" type="ORF">SAMN02745775_11461</name>
</gene>
<protein>
    <submittedName>
        <fullName evidence="3">Tripartite-type tricarboxylate transporter, receptor component TctC</fullName>
    </submittedName>
</protein>
<proteinExistence type="inferred from homology"/>
<organism evidence="3 4">
    <name type="scientific">Falsiroseomonas stagni DSM 19981</name>
    <dbReference type="NCBI Taxonomy" id="1123062"/>
    <lineage>
        <taxon>Bacteria</taxon>
        <taxon>Pseudomonadati</taxon>
        <taxon>Pseudomonadota</taxon>
        <taxon>Alphaproteobacteria</taxon>
        <taxon>Acetobacterales</taxon>
        <taxon>Roseomonadaceae</taxon>
        <taxon>Falsiroseomonas</taxon>
    </lineage>
</organism>
<reference evidence="3 4" key="1">
    <citation type="submission" date="2016-10" db="EMBL/GenBank/DDBJ databases">
        <authorList>
            <person name="de Groot N.N."/>
        </authorList>
    </citation>
    <scope>NUCLEOTIDE SEQUENCE [LARGE SCALE GENOMIC DNA]</scope>
    <source>
        <strain evidence="3 4">DSM 19981</strain>
    </source>
</reference>
<dbReference type="STRING" id="1123062.SAMN02745775_11461"/>
<dbReference type="Proteomes" id="UP000199473">
    <property type="component" value="Unassembled WGS sequence"/>
</dbReference>
<dbReference type="CDD" id="cd13578">
    <property type="entry name" value="PBP2_Bug27"/>
    <property type="match status" value="1"/>
</dbReference>
<evidence type="ECO:0000256" key="1">
    <source>
        <dbReference type="ARBA" id="ARBA00006987"/>
    </source>
</evidence>
<accession>A0A1I4E9D4</accession>
<dbReference type="EMBL" id="FOSQ01000014">
    <property type="protein sequence ID" value="SFL00976.1"/>
    <property type="molecule type" value="Genomic_DNA"/>
</dbReference>
<keyword evidence="4" id="KW-1185">Reference proteome</keyword>
<dbReference type="PANTHER" id="PTHR42928:SF5">
    <property type="entry name" value="BLR1237 PROTEIN"/>
    <property type="match status" value="1"/>
</dbReference>
<dbReference type="AlphaFoldDB" id="A0A1I4E9D4"/>
<dbReference type="RefSeq" id="WP_092962633.1">
    <property type="nucleotide sequence ID" value="NZ_FOSQ01000014.1"/>
</dbReference>
<sequence>MMERRTLLGLAAGMAAMPGAFAQERFPTRGLRIVIPFAAGGSTDILARLCAQMLTEKLGQTTVAENITGAGGTIGAQRVLDAPADGYTLMAGTPGPITINPHLQPRIPYQPLRDFEPVAFVGASPAVVVVRRDSPIRTIADLVAAAKAEPGKLTYASAGIGSFAHLSGELFKWRAGVDLTHVPYRGTAPAATDIIGGRIDVMFENYPSVQGNLTSGEVRTIAIGAANRSALLPGVPTVSEAGVPGYESTSWFGLFARAGIPAAALATMNAAINAGIAEPAMMARLAGLGIEPAGGPPAAFRDYITRKLAETGELIRTARITAE</sequence>
<evidence type="ECO:0000256" key="2">
    <source>
        <dbReference type="SAM" id="SignalP"/>
    </source>
</evidence>
<dbReference type="OrthoDB" id="7374856at2"/>
<keyword evidence="3" id="KW-0675">Receptor</keyword>
<dbReference type="Gene3D" id="3.40.190.150">
    <property type="entry name" value="Bordetella uptake gene, domain 1"/>
    <property type="match status" value="1"/>
</dbReference>
<dbReference type="PIRSF" id="PIRSF017082">
    <property type="entry name" value="YflP"/>
    <property type="match status" value="1"/>
</dbReference>
<dbReference type="PANTHER" id="PTHR42928">
    <property type="entry name" value="TRICARBOXYLATE-BINDING PROTEIN"/>
    <property type="match status" value="1"/>
</dbReference>
<dbReference type="InterPro" id="IPR042100">
    <property type="entry name" value="Bug_dom1"/>
</dbReference>
<comment type="similarity">
    <text evidence="1">Belongs to the UPF0065 (bug) family.</text>
</comment>
<feature type="signal peptide" evidence="2">
    <location>
        <begin position="1"/>
        <end position="22"/>
    </location>
</feature>